<evidence type="ECO:0000256" key="6">
    <source>
        <dbReference type="ARBA" id="ARBA00022485"/>
    </source>
</evidence>
<keyword evidence="9" id="KW-0479">Metal-binding</keyword>
<dbReference type="InterPro" id="IPR005467">
    <property type="entry name" value="His_kinase_dom"/>
</dbReference>
<feature type="transmembrane region" description="Helical" evidence="16">
    <location>
        <begin position="20"/>
        <end position="40"/>
    </location>
</feature>
<evidence type="ECO:0000256" key="7">
    <source>
        <dbReference type="ARBA" id="ARBA00022490"/>
    </source>
</evidence>
<evidence type="ECO:0000256" key="11">
    <source>
        <dbReference type="ARBA" id="ARBA00023004"/>
    </source>
</evidence>
<gene>
    <name evidence="18" type="ORF">ACFOX0_07955</name>
</gene>
<comment type="cofactor">
    <cofactor evidence="2">
        <name>[4Fe-4S] cluster</name>
        <dbReference type="ChEBI" id="CHEBI:49883"/>
    </cofactor>
</comment>
<proteinExistence type="predicted"/>
<keyword evidence="16" id="KW-0472">Membrane</keyword>
<evidence type="ECO:0000256" key="1">
    <source>
        <dbReference type="ARBA" id="ARBA00000085"/>
    </source>
</evidence>
<protein>
    <recommendedName>
        <fullName evidence="5">Oxygen sensor histidine kinase NreB</fullName>
        <ecNumber evidence="4">2.7.13.3</ecNumber>
    </recommendedName>
    <alternativeName>
        <fullName evidence="15">Nitrogen regulation protein B</fullName>
    </alternativeName>
</protein>
<dbReference type="PIRSF" id="PIRSF037434">
    <property type="entry name" value="STHK_ChrS"/>
    <property type="match status" value="1"/>
</dbReference>
<feature type="transmembrane region" description="Helical" evidence="16">
    <location>
        <begin position="79"/>
        <end position="102"/>
    </location>
</feature>
<evidence type="ECO:0000256" key="8">
    <source>
        <dbReference type="ARBA" id="ARBA00022679"/>
    </source>
</evidence>
<dbReference type="SUPFAM" id="SSF55874">
    <property type="entry name" value="ATPase domain of HSP90 chaperone/DNA topoisomerase II/histidine kinase"/>
    <property type="match status" value="1"/>
</dbReference>
<evidence type="ECO:0000256" key="16">
    <source>
        <dbReference type="SAM" id="Phobius"/>
    </source>
</evidence>
<keyword evidence="6" id="KW-0004">4Fe-4S</keyword>
<dbReference type="Pfam" id="PF07730">
    <property type="entry name" value="HisKA_3"/>
    <property type="match status" value="1"/>
</dbReference>
<keyword evidence="7" id="KW-0963">Cytoplasm</keyword>
<dbReference type="InterPro" id="IPR003594">
    <property type="entry name" value="HATPase_dom"/>
</dbReference>
<accession>A0ABV8KIL9</accession>
<feature type="transmembrane region" description="Helical" evidence="16">
    <location>
        <begin position="47"/>
        <end position="67"/>
    </location>
</feature>
<dbReference type="InterPro" id="IPR017205">
    <property type="entry name" value="Sig_transdc_His_kinase_ChrS"/>
</dbReference>
<evidence type="ECO:0000256" key="2">
    <source>
        <dbReference type="ARBA" id="ARBA00001966"/>
    </source>
</evidence>
<evidence type="ECO:0000256" key="13">
    <source>
        <dbReference type="ARBA" id="ARBA00023014"/>
    </source>
</evidence>
<dbReference type="PRINTS" id="PR00344">
    <property type="entry name" value="BCTRLSENSOR"/>
</dbReference>
<name>A0ABV8KIL9_9ACTN</name>
<feature type="transmembrane region" description="Helical" evidence="16">
    <location>
        <begin position="114"/>
        <end position="134"/>
    </location>
</feature>
<evidence type="ECO:0000313" key="18">
    <source>
        <dbReference type="EMBL" id="MFC4105868.1"/>
    </source>
</evidence>
<keyword evidence="12" id="KW-0902">Two-component regulatory system</keyword>
<evidence type="ECO:0000256" key="15">
    <source>
        <dbReference type="ARBA" id="ARBA00030800"/>
    </source>
</evidence>
<organism evidence="18 19">
    <name type="scientific">Micromonospora zhanjiangensis</name>
    <dbReference type="NCBI Taxonomy" id="1522057"/>
    <lineage>
        <taxon>Bacteria</taxon>
        <taxon>Bacillati</taxon>
        <taxon>Actinomycetota</taxon>
        <taxon>Actinomycetes</taxon>
        <taxon>Micromonosporales</taxon>
        <taxon>Micromonosporaceae</taxon>
        <taxon>Micromonospora</taxon>
    </lineage>
</organism>
<comment type="function">
    <text evidence="14">Member of the two-component regulatory system NreB/NreC involved in the control of dissimilatory nitrate/nitrite reduction in response to oxygen. NreB functions as a direct oxygen sensor histidine kinase which is autophosphorylated, in the absence of oxygen, probably at the conserved histidine residue, and transfers its phosphate group probably to a conserved aspartate residue of NreC. NreB/NreC activates the expression of the nitrate (narGHJI) and nitrite (nir) reductase operons, as well as the putative nitrate transporter gene narT.</text>
</comment>
<keyword evidence="16" id="KW-0812">Transmembrane</keyword>
<evidence type="ECO:0000256" key="12">
    <source>
        <dbReference type="ARBA" id="ARBA00023012"/>
    </source>
</evidence>
<dbReference type="PANTHER" id="PTHR24421:SF62">
    <property type="entry name" value="SENSORY TRANSDUCTION HISTIDINE KINASE"/>
    <property type="match status" value="1"/>
</dbReference>
<evidence type="ECO:0000256" key="10">
    <source>
        <dbReference type="ARBA" id="ARBA00022777"/>
    </source>
</evidence>
<keyword evidence="13" id="KW-0411">Iron-sulfur</keyword>
<reference evidence="19" key="1">
    <citation type="journal article" date="2019" name="Int. J. Syst. Evol. Microbiol.">
        <title>The Global Catalogue of Microorganisms (GCM) 10K type strain sequencing project: providing services to taxonomists for standard genome sequencing and annotation.</title>
        <authorList>
            <consortium name="The Broad Institute Genomics Platform"/>
            <consortium name="The Broad Institute Genome Sequencing Center for Infectious Disease"/>
            <person name="Wu L."/>
            <person name="Ma J."/>
        </authorList>
    </citation>
    <scope>NUCLEOTIDE SEQUENCE [LARGE SCALE GENOMIC DNA]</scope>
    <source>
        <strain evidence="19">2902at01</strain>
    </source>
</reference>
<dbReference type="SMART" id="SM00387">
    <property type="entry name" value="HATPase_c"/>
    <property type="match status" value="1"/>
</dbReference>
<feature type="transmembrane region" description="Helical" evidence="16">
    <location>
        <begin position="146"/>
        <end position="164"/>
    </location>
</feature>
<dbReference type="EMBL" id="JBHSBN010000004">
    <property type="protein sequence ID" value="MFC4105868.1"/>
    <property type="molecule type" value="Genomic_DNA"/>
</dbReference>
<dbReference type="GO" id="GO:0016301">
    <property type="term" value="F:kinase activity"/>
    <property type="evidence" value="ECO:0007669"/>
    <property type="project" value="UniProtKB-KW"/>
</dbReference>
<keyword evidence="16" id="KW-1133">Transmembrane helix</keyword>
<dbReference type="RefSeq" id="WP_377543188.1">
    <property type="nucleotide sequence ID" value="NZ_JBHSBN010000004.1"/>
</dbReference>
<evidence type="ECO:0000256" key="9">
    <source>
        <dbReference type="ARBA" id="ARBA00022723"/>
    </source>
</evidence>
<evidence type="ECO:0000256" key="3">
    <source>
        <dbReference type="ARBA" id="ARBA00004496"/>
    </source>
</evidence>
<evidence type="ECO:0000256" key="5">
    <source>
        <dbReference type="ARBA" id="ARBA00017322"/>
    </source>
</evidence>
<dbReference type="Gene3D" id="1.20.5.1930">
    <property type="match status" value="1"/>
</dbReference>
<comment type="catalytic activity">
    <reaction evidence="1">
        <text>ATP + protein L-histidine = ADP + protein N-phospho-L-histidine.</text>
        <dbReference type="EC" id="2.7.13.3"/>
    </reaction>
</comment>
<dbReference type="PROSITE" id="PS50109">
    <property type="entry name" value="HIS_KIN"/>
    <property type="match status" value="1"/>
</dbReference>
<dbReference type="PANTHER" id="PTHR24421">
    <property type="entry name" value="NITRATE/NITRITE SENSOR PROTEIN NARX-RELATED"/>
    <property type="match status" value="1"/>
</dbReference>
<dbReference type="EC" id="2.7.13.3" evidence="4"/>
<dbReference type="Pfam" id="PF02518">
    <property type="entry name" value="HATPase_c"/>
    <property type="match status" value="1"/>
</dbReference>
<keyword evidence="10 18" id="KW-0418">Kinase</keyword>
<keyword evidence="8" id="KW-0808">Transferase</keyword>
<evidence type="ECO:0000313" key="19">
    <source>
        <dbReference type="Proteomes" id="UP001595868"/>
    </source>
</evidence>
<feature type="domain" description="Histidine kinase" evidence="17">
    <location>
        <begin position="310"/>
        <end position="395"/>
    </location>
</feature>
<keyword evidence="19" id="KW-1185">Reference proteome</keyword>
<dbReference type="InterPro" id="IPR011712">
    <property type="entry name" value="Sig_transdc_His_kin_sub3_dim/P"/>
</dbReference>
<dbReference type="Proteomes" id="UP001595868">
    <property type="component" value="Unassembled WGS sequence"/>
</dbReference>
<dbReference type="InterPro" id="IPR036890">
    <property type="entry name" value="HATPase_C_sf"/>
</dbReference>
<evidence type="ECO:0000256" key="14">
    <source>
        <dbReference type="ARBA" id="ARBA00024827"/>
    </source>
</evidence>
<dbReference type="InterPro" id="IPR004358">
    <property type="entry name" value="Sig_transdc_His_kin-like_C"/>
</dbReference>
<dbReference type="CDD" id="cd16917">
    <property type="entry name" value="HATPase_UhpB-NarQ-NarX-like"/>
    <property type="match status" value="1"/>
</dbReference>
<comment type="subcellular location">
    <subcellularLocation>
        <location evidence="3">Cytoplasm</location>
    </subcellularLocation>
</comment>
<dbReference type="InterPro" id="IPR050482">
    <property type="entry name" value="Sensor_HK_TwoCompSys"/>
</dbReference>
<keyword evidence="11" id="KW-0408">Iron</keyword>
<dbReference type="Gene3D" id="3.30.565.10">
    <property type="entry name" value="Histidine kinase-like ATPase, C-terminal domain"/>
    <property type="match status" value="1"/>
</dbReference>
<comment type="caution">
    <text evidence="18">The sequence shown here is derived from an EMBL/GenBank/DDBJ whole genome shotgun (WGS) entry which is preliminary data.</text>
</comment>
<evidence type="ECO:0000259" key="17">
    <source>
        <dbReference type="PROSITE" id="PS50109"/>
    </source>
</evidence>
<sequence>MVAGVRPSLQGAGEESGPLWDAYFAAVGALTLAVVAVADFPAGRRWLAATVLAAIAVAYLVEGRGLVGRGVPGWRAGGFLLGVLALLTVAVLAVTPSSFLLFAICPLAFRLLPMWPAAAVTTVANILPAAVMIGREGLTDHVRTHFVPMALGGALLSLGLGLWIRSVVGRSRERAHLIEQLEASRDEVARLSRDAGVAAERARLAGEIHDTLAQGFTSIVTTLQAADAELRPDQDGVRDRIGLAVRTARENLAESRALVAALAPPALRAGSLGSAVGDLVRRLGADTAIPAAYDLVGTPRRLPTNVEVVLVRAAQEALTNVRRHASAAAVSVTLEYRPDTVRLVVSDDGRGFDPASGAGGFGLRGIRTRADQVGGTVTVSSRTGSGTTVTVRVPA</sequence>
<evidence type="ECO:0000256" key="4">
    <source>
        <dbReference type="ARBA" id="ARBA00012438"/>
    </source>
</evidence>